<accession>A0AAV4G3C7</accession>
<evidence type="ECO:0000256" key="3">
    <source>
        <dbReference type="SAM" id="MobiDB-lite"/>
    </source>
</evidence>
<dbReference type="GO" id="GO:0035098">
    <property type="term" value="C:ESC/E(Z) complex"/>
    <property type="evidence" value="ECO:0007669"/>
    <property type="project" value="TreeGrafter"/>
</dbReference>
<evidence type="ECO:0000256" key="1">
    <source>
        <dbReference type="ARBA" id="ARBA00023015"/>
    </source>
</evidence>
<dbReference type="AlphaFoldDB" id="A0AAV4G3C7"/>
<keyword evidence="1" id="KW-0805">Transcription regulation</keyword>
<dbReference type="PANTHER" id="PTHR45747">
    <property type="entry name" value="HISTONE-LYSINE N-METHYLTRANSFERASE E(Z)"/>
    <property type="match status" value="1"/>
</dbReference>
<evidence type="ECO:0000313" key="5">
    <source>
        <dbReference type="Proteomes" id="UP000762676"/>
    </source>
</evidence>
<evidence type="ECO:0000313" key="4">
    <source>
        <dbReference type="EMBL" id="GFR79176.1"/>
    </source>
</evidence>
<feature type="region of interest" description="Disordered" evidence="3">
    <location>
        <begin position="20"/>
        <end position="39"/>
    </location>
</feature>
<evidence type="ECO:0000256" key="2">
    <source>
        <dbReference type="ARBA" id="ARBA00023163"/>
    </source>
</evidence>
<dbReference type="PANTHER" id="PTHR45747:SF4">
    <property type="entry name" value="HISTONE-LYSINE N-METHYLTRANSFERASE E(Z)"/>
    <property type="match status" value="1"/>
</dbReference>
<dbReference type="EMBL" id="BMAT01011793">
    <property type="protein sequence ID" value="GFR79176.1"/>
    <property type="molecule type" value="Genomic_DNA"/>
</dbReference>
<protein>
    <submittedName>
        <fullName evidence="4">Histone-lysine N-methyltransferase EZH2</fullName>
    </submittedName>
</protein>
<proteinExistence type="predicted"/>
<dbReference type="GO" id="GO:0031507">
    <property type="term" value="P:heterochromatin formation"/>
    <property type="evidence" value="ECO:0007669"/>
    <property type="project" value="TreeGrafter"/>
</dbReference>
<reference evidence="4 5" key="1">
    <citation type="journal article" date="2021" name="Elife">
        <title>Chloroplast acquisition without the gene transfer in kleptoplastic sea slugs, Plakobranchus ocellatus.</title>
        <authorList>
            <person name="Maeda T."/>
            <person name="Takahashi S."/>
            <person name="Yoshida T."/>
            <person name="Shimamura S."/>
            <person name="Takaki Y."/>
            <person name="Nagai Y."/>
            <person name="Toyoda A."/>
            <person name="Suzuki Y."/>
            <person name="Arimoto A."/>
            <person name="Ishii H."/>
            <person name="Satoh N."/>
            <person name="Nishiyama T."/>
            <person name="Hasebe M."/>
            <person name="Maruyama T."/>
            <person name="Minagawa J."/>
            <person name="Obokata J."/>
            <person name="Shigenobu S."/>
        </authorList>
    </citation>
    <scope>NUCLEOTIDE SEQUENCE [LARGE SCALE GENOMIC DNA]</scope>
</reference>
<organism evidence="4 5">
    <name type="scientific">Elysia marginata</name>
    <dbReference type="NCBI Taxonomy" id="1093978"/>
    <lineage>
        <taxon>Eukaryota</taxon>
        <taxon>Metazoa</taxon>
        <taxon>Spiralia</taxon>
        <taxon>Lophotrochozoa</taxon>
        <taxon>Mollusca</taxon>
        <taxon>Gastropoda</taxon>
        <taxon>Heterobranchia</taxon>
        <taxon>Euthyneura</taxon>
        <taxon>Panpulmonata</taxon>
        <taxon>Sacoglossa</taxon>
        <taxon>Placobranchoidea</taxon>
        <taxon>Plakobranchidae</taxon>
        <taxon>Elysia</taxon>
    </lineage>
</organism>
<comment type="caution">
    <text evidence="4">The sequence shown here is derived from an EMBL/GenBank/DDBJ whole genome shotgun (WGS) entry which is preliminary data.</text>
</comment>
<dbReference type="Proteomes" id="UP000762676">
    <property type="component" value="Unassembled WGS sequence"/>
</dbReference>
<name>A0AAV4G3C7_9GAST</name>
<sequence>MSTPEVACNTRSLAQRLLMAGQSSSNTAPSPSPSVQSDRASENFTVGVVDWKKRVKAEYTRLCFMRKDKRVDEVKNAFAANRTEINSALEKEREWLKKQPIQKLIVPEILPGRASKKCEVTSAMGFPTQSGPLKTMLLVKTIPTMYSWAPVQQNFMVEDETVLHNIPYMGDELLDQDTSFIEELLKNYEGRVHGERNSGLGDDIFMELVNSVAHQYKVENSEEGVKVETKETDTALDVSEVPLEVFEAICAAFPDQGGTIDELKDKPAPGPGALIGFRSTPAHTGVYHL</sequence>
<dbReference type="GO" id="GO:0003682">
    <property type="term" value="F:chromatin binding"/>
    <property type="evidence" value="ECO:0007669"/>
    <property type="project" value="TreeGrafter"/>
</dbReference>
<dbReference type="InterPro" id="IPR045318">
    <property type="entry name" value="EZH1/2-like"/>
</dbReference>
<keyword evidence="5" id="KW-1185">Reference proteome</keyword>
<gene>
    <name evidence="4" type="ORF">ElyMa_005867400</name>
</gene>
<dbReference type="GO" id="GO:0046976">
    <property type="term" value="F:histone H3K27 methyltransferase activity"/>
    <property type="evidence" value="ECO:0007669"/>
    <property type="project" value="TreeGrafter"/>
</dbReference>
<keyword evidence="2" id="KW-0804">Transcription</keyword>